<dbReference type="PROSITE" id="PS51900">
    <property type="entry name" value="CB"/>
    <property type="match status" value="1"/>
</dbReference>
<reference evidence="4 5" key="1">
    <citation type="journal article" date="2015" name="Genome Biol. Evol.">
        <title>Comparative Genomics of a Bacterivorous Green Alga Reveals Evolutionary Causalities and Consequences of Phago-Mixotrophic Mode of Nutrition.</title>
        <authorList>
            <person name="Burns J.A."/>
            <person name="Paasch A."/>
            <person name="Narechania A."/>
            <person name="Kim E."/>
        </authorList>
    </citation>
    <scope>NUCLEOTIDE SEQUENCE [LARGE SCALE GENOMIC DNA]</scope>
    <source>
        <strain evidence="4 5">PLY_AMNH</strain>
    </source>
</reference>
<dbReference type="Gene3D" id="3.30.70.270">
    <property type="match status" value="1"/>
</dbReference>
<gene>
    <name evidence="4" type="ORF">CYMTET_48798</name>
</gene>
<dbReference type="GO" id="GO:0003677">
    <property type="term" value="F:DNA binding"/>
    <property type="evidence" value="ECO:0007669"/>
    <property type="project" value="UniProtKB-KW"/>
</dbReference>
<evidence type="ECO:0000259" key="3">
    <source>
        <dbReference type="PROSITE" id="PS51900"/>
    </source>
</evidence>
<evidence type="ECO:0008006" key="6">
    <source>
        <dbReference type="Google" id="ProtNLM"/>
    </source>
</evidence>
<organism evidence="4 5">
    <name type="scientific">Cymbomonas tetramitiformis</name>
    <dbReference type="NCBI Taxonomy" id="36881"/>
    <lineage>
        <taxon>Eukaryota</taxon>
        <taxon>Viridiplantae</taxon>
        <taxon>Chlorophyta</taxon>
        <taxon>Pyramimonadophyceae</taxon>
        <taxon>Pyramimonadales</taxon>
        <taxon>Pyramimonadaceae</taxon>
        <taxon>Cymbomonas</taxon>
    </lineage>
</organism>
<dbReference type="InterPro" id="IPR043502">
    <property type="entry name" value="DNA/RNA_pol_sf"/>
</dbReference>
<accession>A0AAE0EVD5</accession>
<name>A0AAE0EVD5_9CHLO</name>
<evidence type="ECO:0000313" key="4">
    <source>
        <dbReference type="EMBL" id="KAK3241447.1"/>
    </source>
</evidence>
<dbReference type="InterPro" id="IPR000477">
    <property type="entry name" value="RT_dom"/>
</dbReference>
<dbReference type="CDD" id="cd09275">
    <property type="entry name" value="RNase_HI_RT_DIRS1"/>
    <property type="match status" value="1"/>
</dbReference>
<dbReference type="EMBL" id="LGRX02033392">
    <property type="protein sequence ID" value="KAK3241447.1"/>
    <property type="molecule type" value="Genomic_DNA"/>
</dbReference>
<dbReference type="PANTHER" id="PTHR33050:SF7">
    <property type="entry name" value="RIBONUCLEASE H"/>
    <property type="match status" value="1"/>
</dbReference>
<sequence length="752" mass="85909">MYSKDGEFLAPSDLLGERGWSPPVFEPKSGRFKSLLKGWVSTWGDIDVSAHGVSLEMWRAFKEATTAFGAAVLVVTERVDRWAMVFRDDPNVATLVRSVAVGAGWQFGPESVSMTGVNYVKEGFEHKVDELHFEELHRRRVVPIPPHLVGAVHGVGVVDKDHSNFEKVRVVHNYSENDDMSVNLATEIPEQKWQSAADAMAFLRPRYFMIKVDIKSAYRHLPIALQYLRFHTYRWKDQVVADLRYPFGHRAVPGKFHEVTAAIVRSMRAQGFSASVGFLDDFWVCAESEELARKALELLQDLLEFLGLDVAWDKGLSLFRGSGHALSRSKQRWLQMTGGACADFRFVAECLELYNGQQEPFYPFRDDASSRINYLELFSVFWALKLWGEVLRGLTVVLITDNTPTKGMLEKWRCTPDFRKLLRAVFKQCVCFDVRFIVEWVPSKENQFADALSRKEMSLFFDLHQEWKATSIWRQDKDDWKLFSEVFDRLDKRPSVFFPVERFEAETNLFSALEVGEEEKRELEDGLAHYTVIAVAVNTRSAYETGGKQFCRFAVWYGLRPVFPASEHSLELWATFLARSVKYSTIKAYLSAVRNLHLDLGFTLPEFEEMPHLRRTLRGIKRLKENPKRKKLGIGPKELVSIFFDGRVDPSKENDLFCWLACLLAFGGCFRKANVTAKKEDAFSRSGVMLRGSVRFTRKGQHGSWGPFSKTNQFAEREHKVFFQTGYPGNLDRAAPGLGPAPVAPGTLAYQV</sequence>
<dbReference type="InterPro" id="IPR052055">
    <property type="entry name" value="Hepadnavirus_pol/RT"/>
</dbReference>
<dbReference type="InterPro" id="IPR043128">
    <property type="entry name" value="Rev_trsase/Diguanyl_cyclase"/>
</dbReference>
<dbReference type="SUPFAM" id="SSF56672">
    <property type="entry name" value="DNA/RNA polymerases"/>
    <property type="match status" value="1"/>
</dbReference>
<dbReference type="PROSITE" id="PS50878">
    <property type="entry name" value="RT_POL"/>
    <property type="match status" value="1"/>
</dbReference>
<dbReference type="PANTHER" id="PTHR33050">
    <property type="entry name" value="REVERSE TRANSCRIPTASE DOMAIN-CONTAINING PROTEIN"/>
    <property type="match status" value="1"/>
</dbReference>
<dbReference type="AlphaFoldDB" id="A0AAE0EVD5"/>
<evidence type="ECO:0000313" key="5">
    <source>
        <dbReference type="Proteomes" id="UP001190700"/>
    </source>
</evidence>
<protein>
    <recommendedName>
        <fullName evidence="6">Reverse transcriptase domain-containing protein</fullName>
    </recommendedName>
</protein>
<evidence type="ECO:0000259" key="2">
    <source>
        <dbReference type="PROSITE" id="PS50878"/>
    </source>
</evidence>
<keyword evidence="1" id="KW-0238">DNA-binding</keyword>
<feature type="domain" description="Reverse transcriptase" evidence="2">
    <location>
        <begin position="125"/>
        <end position="338"/>
    </location>
</feature>
<dbReference type="SUPFAM" id="SSF47823">
    <property type="entry name" value="lambda integrase-like, N-terminal domain"/>
    <property type="match status" value="1"/>
</dbReference>
<dbReference type="Gene3D" id="1.10.150.130">
    <property type="match status" value="1"/>
</dbReference>
<keyword evidence="5" id="KW-1185">Reference proteome</keyword>
<proteinExistence type="predicted"/>
<dbReference type="InterPro" id="IPR044068">
    <property type="entry name" value="CB"/>
</dbReference>
<dbReference type="InterPro" id="IPR010998">
    <property type="entry name" value="Integrase_recombinase_N"/>
</dbReference>
<dbReference type="Gene3D" id="3.10.10.10">
    <property type="entry name" value="HIV Type 1 Reverse Transcriptase, subunit A, domain 1"/>
    <property type="match status" value="1"/>
</dbReference>
<feature type="domain" description="Core-binding (CB)" evidence="3">
    <location>
        <begin position="518"/>
        <end position="601"/>
    </location>
</feature>
<evidence type="ECO:0000256" key="1">
    <source>
        <dbReference type="ARBA" id="ARBA00023125"/>
    </source>
</evidence>
<comment type="caution">
    <text evidence="4">The sequence shown here is derived from an EMBL/GenBank/DDBJ whole genome shotgun (WGS) entry which is preliminary data.</text>
</comment>
<dbReference type="Proteomes" id="UP001190700">
    <property type="component" value="Unassembled WGS sequence"/>
</dbReference>